<accession>A0AAD6K831</accession>
<dbReference type="AlphaFoldDB" id="A0AAD6K831"/>
<feature type="compositionally biased region" description="Polar residues" evidence="1">
    <location>
        <begin position="50"/>
        <end position="70"/>
    </location>
</feature>
<feature type="compositionally biased region" description="Acidic residues" evidence="1">
    <location>
        <begin position="77"/>
        <end position="87"/>
    </location>
</feature>
<feature type="region of interest" description="Disordered" evidence="1">
    <location>
        <begin position="1"/>
        <end position="94"/>
    </location>
</feature>
<name>A0AAD6K831_9ROSI</name>
<gene>
    <name evidence="2" type="ORF">OIU84_001917</name>
</gene>
<evidence type="ECO:0000313" key="2">
    <source>
        <dbReference type="EMBL" id="KAJ6418644.1"/>
    </source>
</evidence>
<reference evidence="2 3" key="1">
    <citation type="journal article" date="2023" name="Int. J. Mol. Sci.">
        <title>De Novo Assembly and Annotation of 11 Diverse Shrub Willow (Salix) Genomes Reveals Novel Gene Organization in Sex-Linked Regions.</title>
        <authorList>
            <person name="Hyden B."/>
            <person name="Feng K."/>
            <person name="Yates T.B."/>
            <person name="Jawdy S."/>
            <person name="Cereghino C."/>
            <person name="Smart L.B."/>
            <person name="Muchero W."/>
        </authorList>
    </citation>
    <scope>NUCLEOTIDE SEQUENCE [LARGE SCALE GENOMIC DNA]</scope>
    <source>
        <tissue evidence="2">Shoot tip</tissue>
    </source>
</reference>
<evidence type="ECO:0000256" key="1">
    <source>
        <dbReference type="SAM" id="MobiDB-lite"/>
    </source>
</evidence>
<proteinExistence type="predicted"/>
<evidence type="ECO:0000313" key="3">
    <source>
        <dbReference type="Proteomes" id="UP001162972"/>
    </source>
</evidence>
<sequence length="94" mass="9935">MLRLLHGKGKNLQSPLSTNRWSILDSDKADSSSGASIRIDDPTKRAAGVLSSSGLESNASTSNISVQTAVQPGGVSSEEDLSEVVVDDWEKAYD</sequence>
<feature type="compositionally biased region" description="Polar residues" evidence="1">
    <location>
        <begin position="11"/>
        <end position="21"/>
    </location>
</feature>
<comment type="caution">
    <text evidence="2">The sequence shown here is derived from an EMBL/GenBank/DDBJ whole genome shotgun (WGS) entry which is preliminary data.</text>
</comment>
<dbReference type="EMBL" id="JAPFFJ010000010">
    <property type="protein sequence ID" value="KAJ6418644.1"/>
    <property type="molecule type" value="Genomic_DNA"/>
</dbReference>
<keyword evidence="3" id="KW-1185">Reference proteome</keyword>
<protein>
    <submittedName>
        <fullName evidence="2">Uncharacterized protein</fullName>
    </submittedName>
</protein>
<dbReference type="Proteomes" id="UP001162972">
    <property type="component" value="Chromosome 12"/>
</dbReference>
<organism evidence="2 3">
    <name type="scientific">Salix udensis</name>
    <dbReference type="NCBI Taxonomy" id="889485"/>
    <lineage>
        <taxon>Eukaryota</taxon>
        <taxon>Viridiplantae</taxon>
        <taxon>Streptophyta</taxon>
        <taxon>Embryophyta</taxon>
        <taxon>Tracheophyta</taxon>
        <taxon>Spermatophyta</taxon>
        <taxon>Magnoliopsida</taxon>
        <taxon>eudicotyledons</taxon>
        <taxon>Gunneridae</taxon>
        <taxon>Pentapetalae</taxon>
        <taxon>rosids</taxon>
        <taxon>fabids</taxon>
        <taxon>Malpighiales</taxon>
        <taxon>Salicaceae</taxon>
        <taxon>Saliceae</taxon>
        <taxon>Salix</taxon>
    </lineage>
</organism>